<feature type="compositionally biased region" description="Basic residues" evidence="1">
    <location>
        <begin position="33"/>
        <end position="44"/>
    </location>
</feature>
<evidence type="ECO:0000313" key="3">
    <source>
        <dbReference type="Proteomes" id="UP000694393"/>
    </source>
</evidence>
<keyword evidence="3" id="KW-1185">Reference proteome</keyword>
<feature type="region of interest" description="Disordered" evidence="1">
    <location>
        <begin position="33"/>
        <end position="62"/>
    </location>
</feature>
<dbReference type="Ensembl" id="ENSPCET00000015400.1">
    <property type="protein sequence ID" value="ENSPCEP00000014871.1"/>
    <property type="gene ID" value="ENSPCEG00000011775.1"/>
</dbReference>
<proteinExistence type="predicted"/>
<dbReference type="Proteomes" id="UP000694393">
    <property type="component" value="Unplaced"/>
</dbReference>
<sequence>MRATRKRLCSTLLAAYSLFSLYAAYRVFLRPRRSPAPRQRHGRGKAPAEPRAQRRWSPGNSCPRRRLQTGCGGLFALLPPAVARGAACASWRRGLGSQAPRFGLMLS</sequence>
<reference evidence="2" key="2">
    <citation type="submission" date="2025-09" db="UniProtKB">
        <authorList>
            <consortium name="Ensembl"/>
        </authorList>
    </citation>
    <scope>IDENTIFICATION</scope>
</reference>
<accession>A0A8C8S366</accession>
<evidence type="ECO:0000256" key="1">
    <source>
        <dbReference type="SAM" id="MobiDB-lite"/>
    </source>
</evidence>
<protein>
    <submittedName>
        <fullName evidence="2">Uncharacterized protein</fullName>
    </submittedName>
</protein>
<organism evidence="2 3">
    <name type="scientific">Pelusios castaneus</name>
    <name type="common">West African mud turtle</name>
    <dbReference type="NCBI Taxonomy" id="367368"/>
    <lineage>
        <taxon>Eukaryota</taxon>
        <taxon>Metazoa</taxon>
        <taxon>Chordata</taxon>
        <taxon>Craniata</taxon>
        <taxon>Vertebrata</taxon>
        <taxon>Euteleostomi</taxon>
        <taxon>Archelosauria</taxon>
        <taxon>Testudinata</taxon>
        <taxon>Testudines</taxon>
        <taxon>Pleurodira</taxon>
        <taxon>Pelomedusidae</taxon>
        <taxon>Pelusios</taxon>
    </lineage>
</organism>
<dbReference type="AlphaFoldDB" id="A0A8C8S366"/>
<name>A0A8C8S366_9SAUR</name>
<reference evidence="2" key="1">
    <citation type="submission" date="2025-08" db="UniProtKB">
        <authorList>
            <consortium name="Ensembl"/>
        </authorList>
    </citation>
    <scope>IDENTIFICATION</scope>
</reference>
<evidence type="ECO:0000313" key="2">
    <source>
        <dbReference type="Ensembl" id="ENSPCEP00000014871.1"/>
    </source>
</evidence>